<sequence>MGQLWSMVNIGQRSKSKSQRSTIKKILNNQKNYRDQHTGCYITHLLQPFTLYLNPPNSLQTHFKHNLSNYNSLKRNQTLAYIHKQFLHLCHTHSAAPTTTHAQITSATYTLQPSPRPHPLTTRLAFPIFTTITLKLSSLGSRDSTNSMASSSSTISVFDAHRFRTAHNEQLFESYARRRKVNPEVGFNLEDAPKSFRKSGRPPASAPDRI</sequence>
<protein>
    <submittedName>
        <fullName evidence="2">Uncharacterized protein</fullName>
    </submittedName>
</protein>
<evidence type="ECO:0000313" key="3">
    <source>
        <dbReference type="Proteomes" id="UP001341840"/>
    </source>
</evidence>
<organism evidence="2 3">
    <name type="scientific">Stylosanthes scabra</name>
    <dbReference type="NCBI Taxonomy" id="79078"/>
    <lineage>
        <taxon>Eukaryota</taxon>
        <taxon>Viridiplantae</taxon>
        <taxon>Streptophyta</taxon>
        <taxon>Embryophyta</taxon>
        <taxon>Tracheophyta</taxon>
        <taxon>Spermatophyta</taxon>
        <taxon>Magnoliopsida</taxon>
        <taxon>eudicotyledons</taxon>
        <taxon>Gunneridae</taxon>
        <taxon>Pentapetalae</taxon>
        <taxon>rosids</taxon>
        <taxon>fabids</taxon>
        <taxon>Fabales</taxon>
        <taxon>Fabaceae</taxon>
        <taxon>Papilionoideae</taxon>
        <taxon>50 kb inversion clade</taxon>
        <taxon>dalbergioids sensu lato</taxon>
        <taxon>Dalbergieae</taxon>
        <taxon>Pterocarpus clade</taxon>
        <taxon>Stylosanthes</taxon>
    </lineage>
</organism>
<reference evidence="2 3" key="1">
    <citation type="journal article" date="2023" name="Plants (Basel)">
        <title>Bridging the Gap: Combining Genomics and Transcriptomics Approaches to Understand Stylosanthes scabra, an Orphan Legume from the Brazilian Caatinga.</title>
        <authorList>
            <person name="Ferreira-Neto J.R.C."/>
            <person name="da Silva M.D."/>
            <person name="Binneck E."/>
            <person name="de Melo N.F."/>
            <person name="da Silva R.H."/>
            <person name="de Melo A.L.T.M."/>
            <person name="Pandolfi V."/>
            <person name="Bustamante F.O."/>
            <person name="Brasileiro-Vidal A.C."/>
            <person name="Benko-Iseppon A.M."/>
        </authorList>
    </citation>
    <scope>NUCLEOTIDE SEQUENCE [LARGE SCALE GENOMIC DNA]</scope>
    <source>
        <tissue evidence="2">Leaves</tissue>
    </source>
</reference>
<name>A0ABU6Y005_9FABA</name>
<gene>
    <name evidence="2" type="ORF">PIB30_110081</name>
</gene>
<evidence type="ECO:0000313" key="2">
    <source>
        <dbReference type="EMBL" id="MED6202886.1"/>
    </source>
</evidence>
<feature type="region of interest" description="Disordered" evidence="1">
    <location>
        <begin position="186"/>
        <end position="210"/>
    </location>
</feature>
<evidence type="ECO:0000256" key="1">
    <source>
        <dbReference type="SAM" id="MobiDB-lite"/>
    </source>
</evidence>
<dbReference type="Proteomes" id="UP001341840">
    <property type="component" value="Unassembled WGS sequence"/>
</dbReference>
<keyword evidence="3" id="KW-1185">Reference proteome</keyword>
<proteinExistence type="predicted"/>
<feature type="non-terminal residue" evidence="2">
    <location>
        <position position="210"/>
    </location>
</feature>
<accession>A0ABU6Y005</accession>
<comment type="caution">
    <text evidence="2">The sequence shown here is derived from an EMBL/GenBank/DDBJ whole genome shotgun (WGS) entry which is preliminary data.</text>
</comment>
<dbReference type="EMBL" id="JASCZI010217462">
    <property type="protein sequence ID" value="MED6202886.1"/>
    <property type="molecule type" value="Genomic_DNA"/>
</dbReference>